<name>A0A5E8CLP5_9ZZZZ</name>
<evidence type="ECO:0000313" key="3">
    <source>
        <dbReference type="EMBL" id="VVU95155.1"/>
    </source>
</evidence>
<keyword evidence="2" id="KW-1133">Transmembrane helix</keyword>
<proteinExistence type="predicted"/>
<protein>
    <submittedName>
        <fullName evidence="3">Lipid membrane protein of large eukaryotic DNA viruses</fullName>
    </submittedName>
</protein>
<sequence length="251" mass="27417">MGNVTSTTQNLTNEILNSMTANCKNSRTIDQEISGLNIEADNCKNVIVSNKTTVTADCNMSQAANLLAEAYNKASTAQKSQLNLVNADNNNQDVKNIISSKLNTNCDSEQNAMQSIKNSTIKVDNCDNLKIVNDSNVQTQCVLKTMNDSLNKLDNKQENKQGGDIQDLTKEIKGHKGDIIFGAIILALIVAIVFFLIKKTDSSNSSKSSTTNNSGVEMTQMAPRSYAPQSNYSYGQSSQSYPNTQPYYQSK</sequence>
<dbReference type="AlphaFoldDB" id="A0A5E8CLP5"/>
<keyword evidence="2" id="KW-0812">Transmembrane</keyword>
<feature type="compositionally biased region" description="Low complexity" evidence="1">
    <location>
        <begin position="229"/>
        <end position="241"/>
    </location>
</feature>
<reference evidence="3" key="1">
    <citation type="submission" date="2019-09" db="EMBL/GenBank/DDBJ databases">
        <authorList>
            <person name="Needham M D."/>
        </authorList>
    </citation>
    <scope>NUCLEOTIDE SEQUENCE</scope>
</reference>
<feature type="compositionally biased region" description="Low complexity" evidence="1">
    <location>
        <begin position="202"/>
        <end position="214"/>
    </location>
</feature>
<evidence type="ECO:0000256" key="2">
    <source>
        <dbReference type="SAM" id="Phobius"/>
    </source>
</evidence>
<feature type="transmembrane region" description="Helical" evidence="2">
    <location>
        <begin position="179"/>
        <end position="197"/>
    </location>
</feature>
<dbReference type="EMBL" id="CABVLZ010000003">
    <property type="protein sequence ID" value="VVU95155.1"/>
    <property type="molecule type" value="Genomic_DNA"/>
</dbReference>
<gene>
    <name evidence="3" type="ORF">CPAV1605_880</name>
</gene>
<dbReference type="InterPro" id="IPR003472">
    <property type="entry name" value="Virion_mem_poxvirus_L1"/>
</dbReference>
<accession>A0A5E8CLP5</accession>
<evidence type="ECO:0000256" key="1">
    <source>
        <dbReference type="SAM" id="MobiDB-lite"/>
    </source>
</evidence>
<keyword evidence="2" id="KW-0472">Membrane</keyword>
<dbReference type="Pfam" id="PF02442">
    <property type="entry name" value="L1R_F9L"/>
    <property type="match status" value="1"/>
</dbReference>
<feature type="compositionally biased region" description="Polar residues" evidence="1">
    <location>
        <begin position="242"/>
        <end position="251"/>
    </location>
</feature>
<organism evidence="3">
    <name type="scientific">seawater metagenome</name>
    <dbReference type="NCBI Taxonomy" id="1561972"/>
    <lineage>
        <taxon>unclassified sequences</taxon>
        <taxon>metagenomes</taxon>
        <taxon>ecological metagenomes</taxon>
    </lineage>
</organism>
<feature type="region of interest" description="Disordered" evidence="1">
    <location>
        <begin position="202"/>
        <end position="251"/>
    </location>
</feature>